<dbReference type="PROSITE" id="PS01124">
    <property type="entry name" value="HTH_ARAC_FAMILY_2"/>
    <property type="match status" value="1"/>
</dbReference>
<dbReference type="PROSITE" id="PS00041">
    <property type="entry name" value="HTH_ARAC_FAMILY_1"/>
    <property type="match status" value="1"/>
</dbReference>
<dbReference type="Proteomes" id="UP000632740">
    <property type="component" value="Unassembled WGS sequence"/>
</dbReference>
<keyword evidence="2" id="KW-0238">DNA-binding</keyword>
<dbReference type="EMBL" id="BONK01000008">
    <property type="protein sequence ID" value="GIG21888.1"/>
    <property type="molecule type" value="Genomic_DNA"/>
</dbReference>
<evidence type="ECO:0000256" key="2">
    <source>
        <dbReference type="ARBA" id="ARBA00023125"/>
    </source>
</evidence>
<keyword evidence="3" id="KW-0804">Transcription</keyword>
<dbReference type="Pfam" id="PF01965">
    <property type="entry name" value="DJ-1_PfpI"/>
    <property type="match status" value="1"/>
</dbReference>
<dbReference type="CDD" id="cd03137">
    <property type="entry name" value="GATase1_AraC_1"/>
    <property type="match status" value="1"/>
</dbReference>
<dbReference type="InterPro" id="IPR052158">
    <property type="entry name" value="INH-QAR"/>
</dbReference>
<dbReference type="GO" id="GO:0043565">
    <property type="term" value="F:sequence-specific DNA binding"/>
    <property type="evidence" value="ECO:0007669"/>
    <property type="project" value="InterPro"/>
</dbReference>
<dbReference type="InterPro" id="IPR009057">
    <property type="entry name" value="Homeodomain-like_sf"/>
</dbReference>
<dbReference type="GO" id="GO:0003700">
    <property type="term" value="F:DNA-binding transcription factor activity"/>
    <property type="evidence" value="ECO:0007669"/>
    <property type="project" value="InterPro"/>
</dbReference>
<comment type="caution">
    <text evidence="5">The sequence shown here is derived from an EMBL/GenBank/DDBJ whole genome shotgun (WGS) entry which is preliminary data.</text>
</comment>
<protein>
    <submittedName>
        <fullName evidence="5">Transcriptional regulator</fullName>
    </submittedName>
</protein>
<dbReference type="InterPro" id="IPR018060">
    <property type="entry name" value="HTH_AraC"/>
</dbReference>
<dbReference type="SMART" id="SM00342">
    <property type="entry name" value="HTH_ARAC"/>
    <property type="match status" value="1"/>
</dbReference>
<evidence type="ECO:0000256" key="1">
    <source>
        <dbReference type="ARBA" id="ARBA00023015"/>
    </source>
</evidence>
<dbReference type="Gene3D" id="3.40.50.880">
    <property type="match status" value="1"/>
</dbReference>
<dbReference type="InterPro" id="IPR002818">
    <property type="entry name" value="DJ-1/PfpI"/>
</dbReference>
<name>A0A919P261_9CELL</name>
<keyword evidence="6" id="KW-1185">Reference proteome</keyword>
<proteinExistence type="predicted"/>
<evidence type="ECO:0000313" key="5">
    <source>
        <dbReference type="EMBL" id="GIG21888.1"/>
    </source>
</evidence>
<accession>A0A919P261</accession>
<gene>
    <name evidence="5" type="ORF">Cch01nite_26120</name>
</gene>
<dbReference type="RefSeq" id="WP_203755169.1">
    <property type="nucleotide sequence ID" value="NZ_BONK01000008.1"/>
</dbReference>
<evidence type="ECO:0000313" key="6">
    <source>
        <dbReference type="Proteomes" id="UP000632740"/>
    </source>
</evidence>
<feature type="domain" description="HTH araC/xylS-type" evidence="4">
    <location>
        <begin position="214"/>
        <end position="312"/>
    </location>
</feature>
<dbReference type="Pfam" id="PF12833">
    <property type="entry name" value="HTH_18"/>
    <property type="match status" value="1"/>
</dbReference>
<dbReference type="PANTHER" id="PTHR43130">
    <property type="entry name" value="ARAC-FAMILY TRANSCRIPTIONAL REGULATOR"/>
    <property type="match status" value="1"/>
</dbReference>
<dbReference type="Gene3D" id="1.10.10.60">
    <property type="entry name" value="Homeodomain-like"/>
    <property type="match status" value="1"/>
</dbReference>
<dbReference type="PANTHER" id="PTHR43130:SF3">
    <property type="entry name" value="HTH-TYPE TRANSCRIPTIONAL REGULATOR RV1931C"/>
    <property type="match status" value="1"/>
</dbReference>
<keyword evidence="1" id="KW-0805">Transcription regulation</keyword>
<dbReference type="SUPFAM" id="SSF46689">
    <property type="entry name" value="Homeodomain-like"/>
    <property type="match status" value="2"/>
</dbReference>
<dbReference type="InterPro" id="IPR029062">
    <property type="entry name" value="Class_I_gatase-like"/>
</dbReference>
<evidence type="ECO:0000259" key="4">
    <source>
        <dbReference type="PROSITE" id="PS01124"/>
    </source>
</evidence>
<sequence>MAHVVAVVAFEGISPFHLAVPSAVFTARYGGAPGRPYEVVVCAPTPGRVPTAAGYDLHVEHGLDVLARADTVVLPSWDAHREPPTALLDAVRSAHARGARVVGLCLGAFVVAAAGLVDGREVATHWHAAAELARRHPTVRVRADVLWSDHGDVLTSAGVAAALDCCLHVVRTDLGARVATEVARSLVLAPHRDGSQAQFIPAPVAPAPGGDPVDDAIAWAQTRLDEPVDLDTWAGAVHLSRRTFTRQFRARTGTSPTRWLLHQRLTRARVLLETTDDPIETVARRAGFGSTATLRQHFADRFRTSPHQHRAMFRTEPAASL</sequence>
<organism evidence="5 6">
    <name type="scientific">Cellulomonas chitinilytica</name>
    <dbReference type="NCBI Taxonomy" id="398759"/>
    <lineage>
        <taxon>Bacteria</taxon>
        <taxon>Bacillati</taxon>
        <taxon>Actinomycetota</taxon>
        <taxon>Actinomycetes</taxon>
        <taxon>Micrococcales</taxon>
        <taxon>Cellulomonadaceae</taxon>
        <taxon>Cellulomonas</taxon>
    </lineage>
</organism>
<evidence type="ECO:0000256" key="3">
    <source>
        <dbReference type="ARBA" id="ARBA00023163"/>
    </source>
</evidence>
<dbReference type="InterPro" id="IPR018062">
    <property type="entry name" value="HTH_AraC-typ_CS"/>
</dbReference>
<reference evidence="5" key="1">
    <citation type="submission" date="2021-01" db="EMBL/GenBank/DDBJ databases">
        <title>Whole genome shotgun sequence of Cellulomonas chitinilytica NBRC 110799.</title>
        <authorList>
            <person name="Komaki H."/>
            <person name="Tamura T."/>
        </authorList>
    </citation>
    <scope>NUCLEOTIDE SEQUENCE</scope>
    <source>
        <strain evidence="5">NBRC 110799</strain>
    </source>
</reference>
<dbReference type="SUPFAM" id="SSF52317">
    <property type="entry name" value="Class I glutamine amidotransferase-like"/>
    <property type="match status" value="1"/>
</dbReference>
<dbReference type="AlphaFoldDB" id="A0A919P261"/>